<protein>
    <submittedName>
        <fullName evidence="2">DUF3267 domain-containing protein</fullName>
    </submittedName>
</protein>
<name>A0A414D9W5_9FIRM</name>
<evidence type="ECO:0000256" key="1">
    <source>
        <dbReference type="SAM" id="Phobius"/>
    </source>
</evidence>
<comment type="caution">
    <text evidence="2">The sequence shown here is derived from an EMBL/GenBank/DDBJ whole genome shotgun (WGS) entry which is preliminary data.</text>
</comment>
<dbReference type="InterPro" id="IPR021683">
    <property type="entry name" value="DUF3267"/>
</dbReference>
<proteinExistence type="predicted"/>
<evidence type="ECO:0000313" key="3">
    <source>
        <dbReference type="Proteomes" id="UP000284794"/>
    </source>
</evidence>
<keyword evidence="1" id="KW-0812">Transmembrane</keyword>
<keyword evidence="1" id="KW-1133">Transmembrane helix</keyword>
<feature type="transmembrane region" description="Helical" evidence="1">
    <location>
        <begin position="149"/>
        <end position="168"/>
    </location>
</feature>
<keyword evidence="1" id="KW-0472">Membrane</keyword>
<gene>
    <name evidence="2" type="ORF">DW811_10130</name>
</gene>
<dbReference type="EMBL" id="QSIS01000014">
    <property type="protein sequence ID" value="RHD07256.1"/>
    <property type="molecule type" value="Genomic_DNA"/>
</dbReference>
<reference evidence="2 3" key="1">
    <citation type="submission" date="2018-08" db="EMBL/GenBank/DDBJ databases">
        <title>A genome reference for cultivated species of the human gut microbiota.</title>
        <authorList>
            <person name="Zou Y."/>
            <person name="Xue W."/>
            <person name="Luo G."/>
        </authorList>
    </citation>
    <scope>NUCLEOTIDE SEQUENCE [LARGE SCALE GENOMIC DNA]</scope>
    <source>
        <strain evidence="2 3">AM32-2AC</strain>
    </source>
</reference>
<dbReference type="Proteomes" id="UP000284794">
    <property type="component" value="Unassembled WGS sequence"/>
</dbReference>
<sequence>MIFHYAGKYNGDENSLPYKEHHPNAIPFKEPKDMKKYSLIANLGCVLIMIVLVIPFLLMGIKYIPNSKIQMVAGGICGGLSMFPHELLHAVCFKKDVYMYNDLIHGLMFVVGTEDMSKARFIFMCLCPNLILGIIPYILFLIFPQLVGVGLFGIICIGTGFGDYLNIYNSIRQMPKNSKTYLCGMHSYWYM</sequence>
<feature type="transmembrane region" description="Helical" evidence="1">
    <location>
        <begin position="39"/>
        <end position="61"/>
    </location>
</feature>
<dbReference type="Pfam" id="PF11667">
    <property type="entry name" value="DUF3267"/>
    <property type="match status" value="1"/>
</dbReference>
<feature type="transmembrane region" description="Helical" evidence="1">
    <location>
        <begin position="121"/>
        <end position="143"/>
    </location>
</feature>
<accession>A0A414D9W5</accession>
<dbReference type="RefSeq" id="WP_118009764.1">
    <property type="nucleotide sequence ID" value="NZ_QRNK01000134.1"/>
</dbReference>
<dbReference type="AlphaFoldDB" id="A0A414D9W5"/>
<evidence type="ECO:0000313" key="2">
    <source>
        <dbReference type="EMBL" id="RHD07256.1"/>
    </source>
</evidence>
<organism evidence="2 3">
    <name type="scientific">Lachnospira eligens</name>
    <dbReference type="NCBI Taxonomy" id="39485"/>
    <lineage>
        <taxon>Bacteria</taxon>
        <taxon>Bacillati</taxon>
        <taxon>Bacillota</taxon>
        <taxon>Clostridia</taxon>
        <taxon>Lachnospirales</taxon>
        <taxon>Lachnospiraceae</taxon>
        <taxon>Lachnospira</taxon>
    </lineage>
</organism>